<organism evidence="3">
    <name type="scientific">Streptomyces sp. SID7499</name>
    <dbReference type="NCBI Taxonomy" id="2706086"/>
    <lineage>
        <taxon>Bacteria</taxon>
        <taxon>Bacillati</taxon>
        <taxon>Actinomycetota</taxon>
        <taxon>Actinomycetes</taxon>
        <taxon>Kitasatosporales</taxon>
        <taxon>Streptomycetaceae</taxon>
        <taxon>Streptomyces</taxon>
    </lineage>
</organism>
<comment type="caution">
    <text evidence="3">The sequence shown here is derived from an EMBL/GenBank/DDBJ whole genome shotgun (WGS) entry which is preliminary data.</text>
</comment>
<protein>
    <submittedName>
        <fullName evidence="3">S1 family peptidase</fullName>
    </submittedName>
</protein>
<reference evidence="3" key="1">
    <citation type="submission" date="2020-01" db="EMBL/GenBank/DDBJ databases">
        <title>Insect and environment-associated Actinomycetes.</title>
        <authorList>
            <person name="Currrie C."/>
            <person name="Chevrette M."/>
            <person name="Carlson C."/>
            <person name="Stubbendieck R."/>
            <person name="Wendt-Pienkowski E."/>
        </authorList>
    </citation>
    <scope>NUCLEOTIDE SEQUENCE</scope>
    <source>
        <strain evidence="3">SID7499</strain>
    </source>
</reference>
<dbReference type="AlphaFoldDB" id="A0A6G3WKF4"/>
<dbReference type="InterPro" id="IPR043504">
    <property type="entry name" value="Peptidase_S1_PA_chymotrypsin"/>
</dbReference>
<evidence type="ECO:0000256" key="1">
    <source>
        <dbReference type="SAM" id="SignalP"/>
    </source>
</evidence>
<accession>A0A6G3WKF4</accession>
<keyword evidence="1" id="KW-0732">Signal</keyword>
<name>A0A6G3WKF4_9ACTN</name>
<gene>
    <name evidence="3" type="ORF">G3M58_06015</name>
</gene>
<feature type="chain" id="PRO_5038336524" evidence="1">
    <location>
        <begin position="23"/>
        <end position="104"/>
    </location>
</feature>
<feature type="signal peptide" evidence="1">
    <location>
        <begin position="1"/>
        <end position="22"/>
    </location>
</feature>
<dbReference type="Pfam" id="PF00089">
    <property type="entry name" value="Trypsin"/>
    <property type="match status" value="1"/>
</dbReference>
<feature type="non-terminal residue" evidence="3">
    <location>
        <position position="104"/>
    </location>
</feature>
<dbReference type="InterPro" id="IPR009003">
    <property type="entry name" value="Peptidase_S1_PA"/>
</dbReference>
<dbReference type="EMBL" id="JAAGMN010000577">
    <property type="protein sequence ID" value="NEE05986.1"/>
    <property type="molecule type" value="Genomic_DNA"/>
</dbReference>
<dbReference type="GO" id="GO:0006508">
    <property type="term" value="P:proteolysis"/>
    <property type="evidence" value="ECO:0007669"/>
    <property type="project" value="InterPro"/>
</dbReference>
<proteinExistence type="predicted"/>
<dbReference type="SUPFAM" id="SSF50494">
    <property type="entry name" value="Trypsin-like serine proteases"/>
    <property type="match status" value="1"/>
</dbReference>
<evidence type="ECO:0000313" key="3">
    <source>
        <dbReference type="EMBL" id="NEE05986.1"/>
    </source>
</evidence>
<dbReference type="InterPro" id="IPR001254">
    <property type="entry name" value="Trypsin_dom"/>
</dbReference>
<sequence>MTGGLLTAALVSGTFLAPAAHAVVGTPSADNAYAFTARLDIGDGKRACSAVLVDRDWLLTAASCFADNPAAAQQLLPGAPKDATTAFVGRTDSTTTAGQVRTVV</sequence>
<dbReference type="Gene3D" id="2.40.10.10">
    <property type="entry name" value="Trypsin-like serine proteases"/>
    <property type="match status" value="1"/>
</dbReference>
<evidence type="ECO:0000259" key="2">
    <source>
        <dbReference type="Pfam" id="PF00089"/>
    </source>
</evidence>
<dbReference type="GO" id="GO:0004252">
    <property type="term" value="F:serine-type endopeptidase activity"/>
    <property type="evidence" value="ECO:0007669"/>
    <property type="project" value="InterPro"/>
</dbReference>
<feature type="domain" description="Peptidase S1" evidence="2">
    <location>
        <begin position="23"/>
        <end position="70"/>
    </location>
</feature>